<evidence type="ECO:0000256" key="2">
    <source>
        <dbReference type="ARBA" id="ARBA00023125"/>
    </source>
</evidence>
<protein>
    <submittedName>
        <fullName evidence="6">TetR family transcriptional regulator</fullName>
    </submittedName>
</protein>
<dbReference type="Pfam" id="PF00440">
    <property type="entry name" value="TetR_N"/>
    <property type="match status" value="1"/>
</dbReference>
<keyword evidence="3" id="KW-0804">Transcription</keyword>
<keyword evidence="2 4" id="KW-0238">DNA-binding</keyword>
<keyword evidence="1" id="KW-0805">Transcription regulation</keyword>
<dbReference type="EMBL" id="FCOK02000064">
    <property type="protein sequence ID" value="SAL60967.1"/>
    <property type="molecule type" value="Genomic_DNA"/>
</dbReference>
<dbReference type="PROSITE" id="PS50977">
    <property type="entry name" value="HTH_TETR_2"/>
    <property type="match status" value="1"/>
</dbReference>
<organism evidence="6 7">
    <name type="scientific">Caballeronia udeis</name>
    <dbReference type="NCBI Taxonomy" id="1232866"/>
    <lineage>
        <taxon>Bacteria</taxon>
        <taxon>Pseudomonadati</taxon>
        <taxon>Pseudomonadota</taxon>
        <taxon>Betaproteobacteria</taxon>
        <taxon>Burkholderiales</taxon>
        <taxon>Burkholderiaceae</taxon>
        <taxon>Caballeronia</taxon>
    </lineage>
</organism>
<reference evidence="6 7" key="1">
    <citation type="submission" date="2016-01" db="EMBL/GenBank/DDBJ databases">
        <authorList>
            <person name="Oliw E.H."/>
        </authorList>
    </citation>
    <scope>NUCLEOTIDE SEQUENCE [LARGE SCALE GENOMIC DNA]</scope>
    <source>
        <strain evidence="6">LMG 27134</strain>
    </source>
</reference>
<dbReference type="GO" id="GO:0003677">
    <property type="term" value="F:DNA binding"/>
    <property type="evidence" value="ECO:0007669"/>
    <property type="project" value="UniProtKB-UniRule"/>
</dbReference>
<name>A0A158IWK2_9BURK</name>
<evidence type="ECO:0000256" key="1">
    <source>
        <dbReference type="ARBA" id="ARBA00023015"/>
    </source>
</evidence>
<evidence type="ECO:0000256" key="4">
    <source>
        <dbReference type="PROSITE-ProRule" id="PRU00335"/>
    </source>
</evidence>
<dbReference type="Gene3D" id="1.10.357.10">
    <property type="entry name" value="Tetracycline Repressor, domain 2"/>
    <property type="match status" value="1"/>
</dbReference>
<dbReference type="Proteomes" id="UP000054683">
    <property type="component" value="Unassembled WGS sequence"/>
</dbReference>
<dbReference type="InterPro" id="IPR036271">
    <property type="entry name" value="Tet_transcr_reg_TetR-rel_C_sf"/>
</dbReference>
<accession>A0A158IWK2</accession>
<proteinExistence type="predicted"/>
<dbReference type="InterPro" id="IPR009057">
    <property type="entry name" value="Homeodomain-like_sf"/>
</dbReference>
<dbReference type="SUPFAM" id="SSF46689">
    <property type="entry name" value="Homeodomain-like"/>
    <property type="match status" value="1"/>
</dbReference>
<dbReference type="PRINTS" id="PR00455">
    <property type="entry name" value="HTHTETR"/>
</dbReference>
<dbReference type="PANTHER" id="PTHR47506">
    <property type="entry name" value="TRANSCRIPTIONAL REGULATORY PROTEIN"/>
    <property type="match status" value="1"/>
</dbReference>
<evidence type="ECO:0000256" key="3">
    <source>
        <dbReference type="ARBA" id="ARBA00023163"/>
    </source>
</evidence>
<evidence type="ECO:0000313" key="6">
    <source>
        <dbReference type="EMBL" id="SAL60967.1"/>
    </source>
</evidence>
<evidence type="ECO:0000313" key="7">
    <source>
        <dbReference type="Proteomes" id="UP000054683"/>
    </source>
</evidence>
<feature type="DNA-binding region" description="H-T-H motif" evidence="4">
    <location>
        <begin position="30"/>
        <end position="49"/>
    </location>
</feature>
<feature type="domain" description="HTH tetR-type" evidence="5">
    <location>
        <begin position="7"/>
        <end position="67"/>
    </location>
</feature>
<dbReference type="PANTHER" id="PTHR47506:SF1">
    <property type="entry name" value="HTH-TYPE TRANSCRIPTIONAL REGULATOR YJDC"/>
    <property type="match status" value="1"/>
</dbReference>
<dbReference type="RefSeq" id="WP_197500379.1">
    <property type="nucleotide sequence ID" value="NZ_FCOK02000064.1"/>
</dbReference>
<evidence type="ECO:0000259" key="5">
    <source>
        <dbReference type="PROSITE" id="PS50977"/>
    </source>
</evidence>
<gene>
    <name evidence="6" type="ORF">AWB69_06771</name>
</gene>
<dbReference type="SUPFAM" id="SSF48498">
    <property type="entry name" value="Tetracyclin repressor-like, C-terminal domain"/>
    <property type="match status" value="1"/>
</dbReference>
<dbReference type="AlphaFoldDB" id="A0A158IWK2"/>
<dbReference type="InterPro" id="IPR001647">
    <property type="entry name" value="HTH_TetR"/>
</dbReference>
<sequence length="191" mass="20884">MKNEVSSNSREKILAAAKRIAQAHGYSGLNFRDLAEDVGIRAPSIFHHFASKADLGAAVARRYWEDSAASLDALLAESQDPLLCLREYPDTFRKALENDNRMCLCSFMAAEYDDLPEAVQKEVQIFADVNVEWLAKVLSAAAVVSSKESEPRARAIFAAVGGAQLMARSRSDISLYDALIESYRAAGLLPA</sequence>